<keyword evidence="3" id="KW-1185">Reference proteome</keyword>
<organism evidence="2 3">
    <name type="scientific">Aquimarina aggregata</name>
    <dbReference type="NCBI Taxonomy" id="1642818"/>
    <lineage>
        <taxon>Bacteria</taxon>
        <taxon>Pseudomonadati</taxon>
        <taxon>Bacteroidota</taxon>
        <taxon>Flavobacteriia</taxon>
        <taxon>Flavobacteriales</taxon>
        <taxon>Flavobacteriaceae</taxon>
        <taxon>Aquimarina</taxon>
    </lineage>
</organism>
<dbReference type="RefSeq" id="WP_082832438.1">
    <property type="nucleotide sequence ID" value="NZ_LQRT01000013.1"/>
</dbReference>
<feature type="transmembrane region" description="Helical" evidence="1">
    <location>
        <begin position="200"/>
        <end position="221"/>
    </location>
</feature>
<sequence>MPINPLFFRKTLVAGTGLFLCVFLIVHLSANCILLLPEDIARGMYNSYSTTLRENPLIKIVAYLLYLSIILHVVYALLITIRNRKAKPQKYVMNHANENSTWSSRNMGVLGTLILIFIVIHLVNFWARIKLGFGDAVGLDIQGNKDVYEVTYSLFQNIYYVIFYTIISVPLAFHLYHGFKSGFKTLGFYHKKGLKIIAKFSLGYALIMGIGFGIIPFIVYFK</sequence>
<evidence type="ECO:0000313" key="3">
    <source>
        <dbReference type="Proteomes" id="UP000076715"/>
    </source>
</evidence>
<accession>A0A163AMP9</accession>
<dbReference type="InterPro" id="IPR034804">
    <property type="entry name" value="SQR/QFR_C/D"/>
</dbReference>
<protein>
    <submittedName>
        <fullName evidence="2">Succinate dehydrogenase</fullName>
    </submittedName>
</protein>
<evidence type="ECO:0000313" key="2">
    <source>
        <dbReference type="EMBL" id="KZS40658.1"/>
    </source>
</evidence>
<gene>
    <name evidence="2" type="ORF">AWE51_06830</name>
</gene>
<reference evidence="2 3" key="1">
    <citation type="submission" date="2016-01" db="EMBL/GenBank/DDBJ databases">
        <title>The draft genome sequence of Aquimarina sp. RZW4-3-2.</title>
        <authorList>
            <person name="Wang Y."/>
        </authorList>
    </citation>
    <scope>NUCLEOTIDE SEQUENCE [LARGE SCALE GENOMIC DNA]</scope>
    <source>
        <strain evidence="2 3">RZW4-3-2</strain>
    </source>
</reference>
<dbReference type="STRING" id="1642818.AWE51_06830"/>
<feature type="transmembrane region" description="Helical" evidence="1">
    <location>
        <begin position="107"/>
        <end position="127"/>
    </location>
</feature>
<comment type="caution">
    <text evidence="2">The sequence shown here is derived from an EMBL/GenBank/DDBJ whole genome shotgun (WGS) entry which is preliminary data.</text>
</comment>
<keyword evidence="1" id="KW-0812">Transmembrane</keyword>
<keyword evidence="1" id="KW-0472">Membrane</keyword>
<dbReference type="Proteomes" id="UP000076715">
    <property type="component" value="Unassembled WGS sequence"/>
</dbReference>
<feature type="transmembrane region" description="Helical" evidence="1">
    <location>
        <begin position="158"/>
        <end position="179"/>
    </location>
</feature>
<dbReference type="OrthoDB" id="9802842at2"/>
<name>A0A163AMP9_9FLAO</name>
<keyword evidence="1" id="KW-1133">Transmembrane helix</keyword>
<dbReference type="Gene3D" id="1.20.1300.10">
    <property type="entry name" value="Fumarate reductase/succinate dehydrogenase, transmembrane subunit"/>
    <property type="match status" value="1"/>
</dbReference>
<dbReference type="CDD" id="cd03498">
    <property type="entry name" value="SQR_TypeB_2_TM"/>
    <property type="match status" value="1"/>
</dbReference>
<dbReference type="NCBIfam" id="TIGR02046">
    <property type="entry name" value="sdhC_b558_fam"/>
    <property type="match status" value="1"/>
</dbReference>
<proteinExistence type="predicted"/>
<dbReference type="EMBL" id="LQRT01000013">
    <property type="protein sequence ID" value="KZS40658.1"/>
    <property type="molecule type" value="Genomic_DNA"/>
</dbReference>
<dbReference type="AlphaFoldDB" id="A0A163AMP9"/>
<dbReference type="SUPFAM" id="SSF81343">
    <property type="entry name" value="Fumarate reductase respiratory complex transmembrane subunits"/>
    <property type="match status" value="1"/>
</dbReference>
<dbReference type="InterPro" id="IPR011138">
    <property type="entry name" value="Cytochrome_b-558"/>
</dbReference>
<evidence type="ECO:0000256" key="1">
    <source>
        <dbReference type="SAM" id="Phobius"/>
    </source>
</evidence>
<dbReference type="GO" id="GO:0016020">
    <property type="term" value="C:membrane"/>
    <property type="evidence" value="ECO:0007669"/>
    <property type="project" value="InterPro"/>
</dbReference>
<feature type="transmembrane region" description="Helical" evidence="1">
    <location>
        <begin position="12"/>
        <end position="36"/>
    </location>
</feature>
<feature type="transmembrane region" description="Helical" evidence="1">
    <location>
        <begin position="56"/>
        <end position="81"/>
    </location>
</feature>